<dbReference type="GO" id="GO:0008995">
    <property type="term" value="F:ribonuclease E activity"/>
    <property type="evidence" value="ECO:0007669"/>
    <property type="project" value="UniProtKB-EC"/>
</dbReference>
<feature type="region of interest" description="Disordered" evidence="9">
    <location>
        <begin position="861"/>
        <end position="934"/>
    </location>
</feature>
<comment type="subcellular location">
    <subcellularLocation>
        <location evidence="8">Cytoplasm</location>
    </subcellularLocation>
    <subcellularLocation>
        <location evidence="8">Cell inner membrane</location>
        <topology evidence="8">Peripheral membrane protein</topology>
        <orientation evidence="8">Cytoplasmic side</orientation>
    </subcellularLocation>
</comment>
<sequence length="934" mass="103836">MANKMLIDASHPEETRVVVVRGSRIEEFDFESEHKKQLKGNIYLAKVTRVEPSLQAAFVEYGGNRHGFLAFNEIHPDYYQIPKADRQALIEEDLARAEEEEIAEDAKVARSQQNKRPARSRAAERDDNDGDSVSEEIEEAGNASETGHSGEDRRDDENHEARSGDADENGDDENGDDEASGSNEADTESGDKGGEREQRNRRRGRGRRNRSRTGDDDHADENGEEEEIDEVGSEDAMEEVPVRQVRPRRQYKIQEVIKRRQILLVQVVKEERGNKGAALTTYLSLAGRYSVLMPNTARGGGISRKITNAVDRKRLKDVVRELEVPRGMGIILRTAGANRTKAEVKRDYEYLMRLWETVRNVTLSSIAPALVYEEGSLIKRSIRDLYNKDIDQILVAGEGGYREAKDFMRMLMPSQAKAVQPYRDPTPIFARQGIEGQLDRMLQPHVTLKSGGYIIINQTEALVAIDVNSGRSTKEHSIEDTAYQTNLEAAEEVARQLRLRDLAGLIVIDFIDMEEKRNNRAVEKKMKDCLKSDRARIQVGRISHFGLMEMSRQRIRASVLESTMQTCPVCEGTGHIRSASSLALHVLRTIEEHLQKHSSHDLIVKVPTATALYVLNEKRKRIEELERLYGLRIMIEADESAGRQGIQIDHGAEAPRAPMPMEAIQSDEVAAIDAAEEAADEEAARAAAVDIAESDEHEAEAEGRVEEAADSSESGRPRRRRRRGRRRDGDKSETEATSSEDNNGAFAEDDDNETDSAEPHHAVASDDDERGRRRRRRGRRGGRRNREDTPENGESGDAETPIAATVFVADGTEDRANADQFFPDAPVAAVSEAEPVHAVAEEALAAEPVEEFAGQAEVTVEPVANDDRQDAPMEIASSGDAGEATAANDDLPTTEAEPASAPKDPVVTSGSSAESGKEEDKPRRTGWWARRSFF</sequence>
<dbReference type="GO" id="GO:0005737">
    <property type="term" value="C:cytoplasm"/>
    <property type="evidence" value="ECO:0007669"/>
    <property type="project" value="UniProtKB-SubCell"/>
</dbReference>
<comment type="catalytic activity">
    <reaction evidence="8">
        <text>Endonucleolytic cleavage of single-stranded RNA in A- and U-rich regions.</text>
        <dbReference type="EC" id="3.1.26.12"/>
    </reaction>
</comment>
<dbReference type="Gene3D" id="3.40.1260.20">
    <property type="entry name" value="Ribonuclease E, catalytic domain"/>
    <property type="match status" value="1"/>
</dbReference>
<keyword evidence="1 8" id="KW-0963">Cytoplasm</keyword>
<feature type="compositionally biased region" description="Acidic residues" evidence="9">
    <location>
        <begin position="217"/>
        <end position="238"/>
    </location>
</feature>
<comment type="subunit">
    <text evidence="8">Homotetramer formed by a dimer of dimers.</text>
</comment>
<keyword evidence="8" id="KW-0819">tRNA processing</keyword>
<protein>
    <recommendedName>
        <fullName evidence="8">Ribonuclease E</fullName>
        <shortName evidence="8">RNase E</shortName>
        <ecNumber evidence="8">3.1.26.12</ecNumber>
    </recommendedName>
</protein>
<keyword evidence="8" id="KW-0820">tRNA-binding</keyword>
<dbReference type="Proteomes" id="UP000476332">
    <property type="component" value="Unassembled WGS sequence"/>
</dbReference>
<feature type="binding site" evidence="8">
    <location>
        <position position="466"/>
    </location>
    <ligand>
        <name>Mg(2+)</name>
        <dbReference type="ChEBI" id="CHEBI:18420"/>
        <note>catalytic</note>
    </ligand>
</feature>
<comment type="caution">
    <text evidence="12">The sequence shown here is derived from an EMBL/GenBank/DDBJ whole genome shotgun (WGS) entry which is preliminary data.</text>
</comment>
<name>A0A6L9MM81_9HYPH</name>
<feature type="binding site" evidence="8">
    <location>
        <position position="570"/>
    </location>
    <ligand>
        <name>Zn(2+)</name>
        <dbReference type="ChEBI" id="CHEBI:29105"/>
        <note>ligand shared between dimeric partners</note>
    </ligand>
</feature>
<feature type="compositionally biased region" description="Basic residues" evidence="9">
    <location>
        <begin position="772"/>
        <end position="783"/>
    </location>
</feature>
<keyword evidence="5 8" id="KW-0378">Hydrolase</keyword>
<dbReference type="InterPro" id="IPR019307">
    <property type="entry name" value="RNA-bd_AU-1/RNase_E/G"/>
</dbReference>
<dbReference type="PANTHER" id="PTHR30001">
    <property type="entry name" value="RIBONUCLEASE"/>
    <property type="match status" value="1"/>
</dbReference>
<evidence type="ECO:0000313" key="13">
    <source>
        <dbReference type="Proteomes" id="UP000476332"/>
    </source>
</evidence>
<evidence type="ECO:0000256" key="3">
    <source>
        <dbReference type="ARBA" id="ARBA00022723"/>
    </source>
</evidence>
<dbReference type="Gene3D" id="2.40.50.140">
    <property type="entry name" value="Nucleic acid-binding proteins"/>
    <property type="match status" value="1"/>
</dbReference>
<dbReference type="SUPFAM" id="SSF50249">
    <property type="entry name" value="Nucleic acid-binding proteins"/>
    <property type="match status" value="1"/>
</dbReference>
<feature type="compositionally biased region" description="Basic and acidic residues" evidence="9">
    <location>
        <begin position="148"/>
        <end position="165"/>
    </location>
</feature>
<dbReference type="Pfam" id="PF10150">
    <property type="entry name" value="RNase_E_G"/>
    <property type="match status" value="1"/>
</dbReference>
<proteinExistence type="inferred from homology"/>
<reference evidence="12 13" key="1">
    <citation type="submission" date="2020-01" db="EMBL/GenBank/DDBJ databases">
        <title>Genomes of bacteria type strains.</title>
        <authorList>
            <person name="Chen J."/>
            <person name="Zhu S."/>
            <person name="Chen J."/>
        </authorList>
    </citation>
    <scope>NUCLEOTIDE SEQUENCE [LARGE SCALE GENOMIC DNA]</scope>
    <source>
        <strain evidence="12 13">KCTC 52919</strain>
    </source>
</reference>
<evidence type="ECO:0000259" key="10">
    <source>
        <dbReference type="Pfam" id="PF10150"/>
    </source>
</evidence>
<feature type="compositionally biased region" description="Acidic residues" evidence="9">
    <location>
        <begin position="166"/>
        <end position="179"/>
    </location>
</feature>
<dbReference type="GO" id="GO:0008033">
    <property type="term" value="P:tRNA processing"/>
    <property type="evidence" value="ECO:0007669"/>
    <property type="project" value="UniProtKB-UniRule"/>
</dbReference>
<feature type="region of interest" description="Disordered" evidence="9">
    <location>
        <begin position="101"/>
        <end position="243"/>
    </location>
</feature>
<evidence type="ECO:0000256" key="9">
    <source>
        <dbReference type="SAM" id="MobiDB-lite"/>
    </source>
</evidence>
<comment type="cofactor">
    <cofactor evidence="8">
        <name>Zn(2+)</name>
        <dbReference type="ChEBI" id="CHEBI:29105"/>
    </cofactor>
    <text evidence="8">Binds 2 Zn(2+) ions per homotetramer.</text>
</comment>
<evidence type="ECO:0000256" key="1">
    <source>
        <dbReference type="ARBA" id="ARBA00022490"/>
    </source>
</evidence>
<keyword evidence="8" id="KW-0698">rRNA processing</keyword>
<evidence type="ECO:0000259" key="11">
    <source>
        <dbReference type="Pfam" id="PF20833"/>
    </source>
</evidence>
<comment type="similarity">
    <text evidence="8">Belongs to the RNase E/G family. RNase E subfamily.</text>
</comment>
<dbReference type="EC" id="3.1.26.12" evidence="8"/>
<feature type="binding site" evidence="8">
    <location>
        <position position="509"/>
    </location>
    <ligand>
        <name>Mg(2+)</name>
        <dbReference type="ChEBI" id="CHEBI:18420"/>
        <note>catalytic</note>
    </ligand>
</feature>
<organism evidence="12 13">
    <name type="scientific">Aurantimonas aggregata</name>
    <dbReference type="NCBI Taxonomy" id="2047720"/>
    <lineage>
        <taxon>Bacteria</taxon>
        <taxon>Pseudomonadati</taxon>
        <taxon>Pseudomonadota</taxon>
        <taxon>Alphaproteobacteria</taxon>
        <taxon>Hyphomicrobiales</taxon>
        <taxon>Aurantimonadaceae</taxon>
        <taxon>Aurantimonas</taxon>
    </lineage>
</organism>
<keyword evidence="8" id="KW-0699">rRNA-binding</keyword>
<dbReference type="EMBL" id="JAAAMJ010000018">
    <property type="protein sequence ID" value="NDV88640.1"/>
    <property type="molecule type" value="Genomic_DNA"/>
</dbReference>
<accession>A0A6L9MM81</accession>
<feature type="domain" description="RNA-binding protein AU-1/Ribonuclease E/G" evidence="10">
    <location>
        <begin position="284"/>
        <end position="554"/>
    </location>
</feature>
<dbReference type="GO" id="GO:0000287">
    <property type="term" value="F:magnesium ion binding"/>
    <property type="evidence" value="ECO:0007669"/>
    <property type="project" value="UniProtKB-UniRule"/>
</dbReference>
<evidence type="ECO:0000256" key="7">
    <source>
        <dbReference type="ARBA" id="ARBA00022884"/>
    </source>
</evidence>
<dbReference type="NCBIfam" id="TIGR00757">
    <property type="entry name" value="RNaseEG"/>
    <property type="match status" value="1"/>
</dbReference>
<keyword evidence="2 8" id="KW-0540">Nuclease</keyword>
<comment type="cofactor">
    <cofactor evidence="8">
        <name>Mg(2+)</name>
        <dbReference type="ChEBI" id="CHEBI:18420"/>
    </cofactor>
    <text evidence="8">Binds 1 Mg(2+) ion per subunit.</text>
</comment>
<evidence type="ECO:0000256" key="8">
    <source>
        <dbReference type="HAMAP-Rule" id="MF_00970"/>
    </source>
</evidence>
<feature type="region of interest" description="Required for zinc-mediated homotetramerization and catalytic activity" evidence="8">
    <location>
        <begin position="567"/>
        <end position="570"/>
    </location>
</feature>
<keyword evidence="13" id="KW-1185">Reference proteome</keyword>
<feature type="compositionally biased region" description="Acidic residues" evidence="9">
    <location>
        <begin position="747"/>
        <end position="756"/>
    </location>
</feature>
<feature type="domain" description="RNase E/G thioredoxin-like" evidence="11">
    <location>
        <begin position="566"/>
        <end position="649"/>
    </location>
</feature>
<feature type="binding site" evidence="8">
    <location>
        <position position="567"/>
    </location>
    <ligand>
        <name>Zn(2+)</name>
        <dbReference type="ChEBI" id="CHEBI:29105"/>
        <note>ligand shared between dimeric partners</note>
    </ligand>
</feature>
<dbReference type="GO" id="GO:0006402">
    <property type="term" value="P:mRNA catabolic process"/>
    <property type="evidence" value="ECO:0007669"/>
    <property type="project" value="UniProtKB-UniRule"/>
</dbReference>
<dbReference type="InterPro" id="IPR028878">
    <property type="entry name" value="RNase_E"/>
</dbReference>
<dbReference type="InterPro" id="IPR048583">
    <property type="entry name" value="RNase_E_G_thioredoxin-like"/>
</dbReference>
<dbReference type="InterPro" id="IPR012340">
    <property type="entry name" value="NA-bd_OB-fold"/>
</dbReference>
<dbReference type="AlphaFoldDB" id="A0A6L9MM81"/>
<keyword evidence="8" id="KW-1003">Cell membrane</keyword>
<evidence type="ECO:0000256" key="6">
    <source>
        <dbReference type="ARBA" id="ARBA00022842"/>
    </source>
</evidence>
<dbReference type="HAMAP" id="MF_00970">
    <property type="entry name" value="RNase_E"/>
    <property type="match status" value="1"/>
</dbReference>
<feature type="region of interest" description="Disordered" evidence="9">
    <location>
        <begin position="675"/>
        <end position="803"/>
    </location>
</feature>
<keyword evidence="8" id="KW-0997">Cell inner membrane</keyword>
<keyword evidence="7 8" id="KW-0694">RNA-binding</keyword>
<gene>
    <name evidence="8" type="primary">rne</name>
    <name evidence="12" type="ORF">GTW51_18215</name>
</gene>
<dbReference type="GO" id="GO:0008270">
    <property type="term" value="F:zinc ion binding"/>
    <property type="evidence" value="ECO:0007669"/>
    <property type="project" value="UniProtKB-UniRule"/>
</dbReference>
<dbReference type="GO" id="GO:0019843">
    <property type="term" value="F:rRNA binding"/>
    <property type="evidence" value="ECO:0007669"/>
    <property type="project" value="UniProtKB-KW"/>
</dbReference>
<dbReference type="PANTHER" id="PTHR30001:SF1">
    <property type="entry name" value="RIBONUCLEASE E_G-LIKE PROTEIN, CHLOROPLASTIC"/>
    <property type="match status" value="1"/>
</dbReference>
<feature type="compositionally biased region" description="Basic and acidic residues" evidence="9">
    <location>
        <begin position="189"/>
        <end position="198"/>
    </location>
</feature>
<keyword evidence="3 8" id="KW-0479">Metal-binding</keyword>
<keyword evidence="4 8" id="KW-0255">Endonuclease</keyword>
<dbReference type="GO" id="GO:0009898">
    <property type="term" value="C:cytoplasmic side of plasma membrane"/>
    <property type="evidence" value="ECO:0007669"/>
    <property type="project" value="UniProtKB-UniRule"/>
</dbReference>
<feature type="compositionally biased region" description="Basic residues" evidence="9">
    <location>
        <begin position="199"/>
        <end position="211"/>
    </location>
</feature>
<dbReference type="Pfam" id="PF20833">
    <property type="entry name" value="RNase_E_G_Thio"/>
    <property type="match status" value="1"/>
</dbReference>
<dbReference type="GO" id="GO:0006364">
    <property type="term" value="P:rRNA processing"/>
    <property type="evidence" value="ECO:0007669"/>
    <property type="project" value="UniProtKB-UniRule"/>
</dbReference>
<dbReference type="GO" id="GO:0000049">
    <property type="term" value="F:tRNA binding"/>
    <property type="evidence" value="ECO:0007669"/>
    <property type="project" value="UniProtKB-KW"/>
</dbReference>
<keyword evidence="8" id="KW-0472">Membrane</keyword>
<keyword evidence="6 8" id="KW-0460">Magnesium</keyword>
<dbReference type="InterPro" id="IPR004659">
    <property type="entry name" value="RNase_E/G"/>
</dbReference>
<keyword evidence="8" id="KW-0862">Zinc</keyword>
<evidence type="ECO:0000313" key="12">
    <source>
        <dbReference type="EMBL" id="NDV88640.1"/>
    </source>
</evidence>
<feature type="compositionally biased region" description="Acidic residues" evidence="9">
    <location>
        <begin position="126"/>
        <end position="139"/>
    </location>
</feature>
<evidence type="ECO:0000256" key="5">
    <source>
        <dbReference type="ARBA" id="ARBA00022801"/>
    </source>
</evidence>
<comment type="function">
    <text evidence="8">Endoribonuclease that plays a central role in RNA processing and decay. Required for the maturation of 5S and 16S rRNAs and the majority of tRNAs. Also involved in the degradation of most mRNAs.</text>
</comment>
<evidence type="ECO:0000256" key="4">
    <source>
        <dbReference type="ARBA" id="ARBA00022759"/>
    </source>
</evidence>
<evidence type="ECO:0000256" key="2">
    <source>
        <dbReference type="ARBA" id="ARBA00022722"/>
    </source>
</evidence>
<dbReference type="RefSeq" id="WP_163045493.1">
    <property type="nucleotide sequence ID" value="NZ_JAAAMJ010000018.1"/>
</dbReference>
<feature type="compositionally biased region" description="Basic residues" evidence="9">
    <location>
        <begin position="717"/>
        <end position="726"/>
    </location>
</feature>